<evidence type="ECO:0000259" key="7">
    <source>
        <dbReference type="PROSITE" id="PS50157"/>
    </source>
</evidence>
<proteinExistence type="predicted"/>
<dbReference type="GO" id="GO:0000981">
    <property type="term" value="F:DNA-binding transcription factor activity, RNA polymerase II-specific"/>
    <property type="evidence" value="ECO:0007669"/>
    <property type="project" value="TreeGrafter"/>
</dbReference>
<evidence type="ECO:0000256" key="3">
    <source>
        <dbReference type="ARBA" id="ARBA00022771"/>
    </source>
</evidence>
<feature type="compositionally biased region" description="Basic and acidic residues" evidence="6">
    <location>
        <begin position="144"/>
        <end position="161"/>
    </location>
</feature>
<dbReference type="SMART" id="SM00355">
    <property type="entry name" value="ZnF_C2H2"/>
    <property type="match status" value="3"/>
</dbReference>
<evidence type="ECO:0000256" key="5">
    <source>
        <dbReference type="PROSITE-ProRule" id="PRU00042"/>
    </source>
</evidence>
<evidence type="ECO:0000256" key="1">
    <source>
        <dbReference type="ARBA" id="ARBA00022723"/>
    </source>
</evidence>
<protein>
    <recommendedName>
        <fullName evidence="7">C2H2-type domain-containing protein</fullName>
    </recommendedName>
</protein>
<evidence type="ECO:0000256" key="4">
    <source>
        <dbReference type="ARBA" id="ARBA00022833"/>
    </source>
</evidence>
<gene>
    <name evidence="8" type="ORF">ECRASSUSDP1_LOCUS27812</name>
</gene>
<evidence type="ECO:0000256" key="2">
    <source>
        <dbReference type="ARBA" id="ARBA00022737"/>
    </source>
</evidence>
<accession>A0AAD1Y8Y4</accession>
<dbReference type="PROSITE" id="PS00028">
    <property type="entry name" value="ZINC_FINGER_C2H2_1"/>
    <property type="match status" value="3"/>
</dbReference>
<feature type="domain" description="C2H2-type" evidence="7">
    <location>
        <begin position="251"/>
        <end position="274"/>
    </location>
</feature>
<dbReference type="AlphaFoldDB" id="A0AAD1Y8Y4"/>
<organism evidence="8 9">
    <name type="scientific">Euplotes crassus</name>
    <dbReference type="NCBI Taxonomy" id="5936"/>
    <lineage>
        <taxon>Eukaryota</taxon>
        <taxon>Sar</taxon>
        <taxon>Alveolata</taxon>
        <taxon>Ciliophora</taxon>
        <taxon>Intramacronucleata</taxon>
        <taxon>Spirotrichea</taxon>
        <taxon>Hypotrichia</taxon>
        <taxon>Euplotida</taxon>
        <taxon>Euplotidae</taxon>
        <taxon>Moneuplotes</taxon>
    </lineage>
</organism>
<dbReference type="PROSITE" id="PS50157">
    <property type="entry name" value="ZINC_FINGER_C2H2_2"/>
    <property type="match status" value="3"/>
</dbReference>
<dbReference type="InterPro" id="IPR036236">
    <property type="entry name" value="Znf_C2H2_sf"/>
</dbReference>
<name>A0AAD1Y8Y4_EUPCR</name>
<reference evidence="8" key="1">
    <citation type="submission" date="2023-07" db="EMBL/GenBank/DDBJ databases">
        <authorList>
            <consortium name="AG Swart"/>
            <person name="Singh M."/>
            <person name="Singh A."/>
            <person name="Seah K."/>
            <person name="Emmerich C."/>
        </authorList>
    </citation>
    <scope>NUCLEOTIDE SEQUENCE</scope>
    <source>
        <strain evidence="8">DP1</strain>
    </source>
</reference>
<dbReference type="EMBL" id="CAMPGE010028697">
    <property type="protein sequence ID" value="CAI2386206.1"/>
    <property type="molecule type" value="Genomic_DNA"/>
</dbReference>
<dbReference type="Gene3D" id="3.30.160.60">
    <property type="entry name" value="Classic Zinc Finger"/>
    <property type="match status" value="3"/>
</dbReference>
<feature type="domain" description="C2H2-type" evidence="7">
    <location>
        <begin position="218"/>
        <end position="240"/>
    </location>
</feature>
<dbReference type="GO" id="GO:0000978">
    <property type="term" value="F:RNA polymerase II cis-regulatory region sequence-specific DNA binding"/>
    <property type="evidence" value="ECO:0007669"/>
    <property type="project" value="TreeGrafter"/>
</dbReference>
<evidence type="ECO:0000256" key="6">
    <source>
        <dbReference type="SAM" id="MobiDB-lite"/>
    </source>
</evidence>
<dbReference type="FunFam" id="3.30.160.60:FF:000634">
    <property type="entry name" value="Zinc finger X-chromosomal protein"/>
    <property type="match status" value="1"/>
</dbReference>
<evidence type="ECO:0000313" key="9">
    <source>
        <dbReference type="Proteomes" id="UP001295684"/>
    </source>
</evidence>
<feature type="domain" description="C2H2-type" evidence="7">
    <location>
        <begin position="188"/>
        <end position="217"/>
    </location>
</feature>
<keyword evidence="4" id="KW-0862">Zinc</keyword>
<comment type="caution">
    <text evidence="8">The sequence shown here is derived from an EMBL/GenBank/DDBJ whole genome shotgun (WGS) entry which is preliminary data.</text>
</comment>
<dbReference type="GO" id="GO:0008270">
    <property type="term" value="F:zinc ion binding"/>
    <property type="evidence" value="ECO:0007669"/>
    <property type="project" value="UniProtKB-KW"/>
</dbReference>
<keyword evidence="2" id="KW-0677">Repeat</keyword>
<dbReference type="Pfam" id="PF00096">
    <property type="entry name" value="zf-C2H2"/>
    <property type="match status" value="1"/>
</dbReference>
<evidence type="ECO:0000313" key="8">
    <source>
        <dbReference type="EMBL" id="CAI2386206.1"/>
    </source>
</evidence>
<dbReference type="Proteomes" id="UP001295684">
    <property type="component" value="Unassembled WGS sequence"/>
</dbReference>
<dbReference type="PANTHER" id="PTHR23235">
    <property type="entry name" value="KRUEPPEL-LIKE TRANSCRIPTION FACTOR"/>
    <property type="match status" value="1"/>
</dbReference>
<dbReference type="InterPro" id="IPR013087">
    <property type="entry name" value="Znf_C2H2_type"/>
</dbReference>
<feature type="region of interest" description="Disordered" evidence="6">
    <location>
        <begin position="142"/>
        <end position="161"/>
    </location>
</feature>
<dbReference type="SUPFAM" id="SSF57667">
    <property type="entry name" value="beta-beta-alpha zinc fingers"/>
    <property type="match status" value="2"/>
</dbReference>
<keyword evidence="1" id="KW-0479">Metal-binding</keyword>
<dbReference type="PANTHER" id="PTHR23235:SF120">
    <property type="entry name" value="KRUPPEL-LIKE FACTOR 15"/>
    <property type="match status" value="1"/>
</dbReference>
<sequence>MLQQNNISTESSNPLQIIHKESPNNSYDFAGFHNLQNFEGFSHDFDTHWPTANDRHFNIGMNEGYQAIPSLNSVYGQLYSANESGVLNPNLHQDMALSTQQYGYPYDVYSQLALASMDLSGYCLCGLNGSVNMNGLNSYLATPSKHEKSSEQRKTRCTPKTESESTTLKGYRFRFRHETINGRKRKIIQCQYDGCSKEFTKTWSFLYHARMHEGEKPFECKICERKFSQKSNLTKHMKHHMLTTISQRKLFKCRLCPKGYTERYNLRKHLKAVHRITTNRDLTLTGHQPASNRKIRSSKYQEIRVAQTRFN</sequence>
<dbReference type="Pfam" id="PF13894">
    <property type="entry name" value="zf-C2H2_4"/>
    <property type="match status" value="1"/>
</dbReference>
<keyword evidence="3 5" id="KW-0863">Zinc-finger</keyword>
<keyword evidence="9" id="KW-1185">Reference proteome</keyword>